<name>A0A4R1NHE1_9GAMM</name>
<dbReference type="EMBL" id="SJOI01000001">
    <property type="protein sequence ID" value="TCL07154.1"/>
    <property type="molecule type" value="Genomic_DNA"/>
</dbReference>
<dbReference type="SUPFAM" id="SSF51126">
    <property type="entry name" value="Pectin lyase-like"/>
    <property type="match status" value="1"/>
</dbReference>
<dbReference type="SUPFAM" id="SSF51327">
    <property type="entry name" value="Head-binding domain of phage P22 tailspike protein"/>
    <property type="match status" value="1"/>
</dbReference>
<evidence type="ECO:0000259" key="1">
    <source>
        <dbReference type="Pfam" id="PF09008"/>
    </source>
</evidence>
<dbReference type="RefSeq" id="WP_132927129.1">
    <property type="nucleotide sequence ID" value="NZ_SJOI01000001.1"/>
</dbReference>
<reference evidence="2 3" key="1">
    <citation type="submission" date="2019-02" db="EMBL/GenBank/DDBJ databases">
        <title>Investigation of anaerobic lignin degradation for improved lignocellulosic biofuels.</title>
        <authorList>
            <person name="Deangelis K."/>
        </authorList>
    </citation>
    <scope>NUCLEOTIDE SEQUENCE [LARGE SCALE GENOMIC DNA]</scope>
    <source>
        <strain evidence="2 3">159R</strain>
    </source>
</reference>
<dbReference type="InterPro" id="IPR011050">
    <property type="entry name" value="Pectin_lyase_fold/virulence"/>
</dbReference>
<dbReference type="Proteomes" id="UP000294555">
    <property type="component" value="Unassembled WGS sequence"/>
</dbReference>
<dbReference type="AlphaFoldDB" id="A0A4R1NHE1"/>
<comment type="caution">
    <text evidence="2">The sequence shown here is derived from an EMBL/GenBank/DDBJ whole genome shotgun (WGS) entry which is preliminary data.</text>
</comment>
<organism evidence="2 3">
    <name type="scientific">Sodalis ligni</name>
    <dbReference type="NCBI Taxonomy" id="2697027"/>
    <lineage>
        <taxon>Bacteria</taxon>
        <taxon>Pseudomonadati</taxon>
        <taxon>Pseudomonadota</taxon>
        <taxon>Gammaproteobacteria</taxon>
        <taxon>Enterobacterales</taxon>
        <taxon>Bruguierivoracaceae</taxon>
        <taxon>Sodalis</taxon>
    </lineage>
</organism>
<evidence type="ECO:0000313" key="2">
    <source>
        <dbReference type="EMBL" id="TCL07154.1"/>
    </source>
</evidence>
<dbReference type="Gene3D" id="2.170.14.10">
    <property type="entry name" value="Phage P22 tailspike-like, N-terminal domain"/>
    <property type="match status" value="1"/>
</dbReference>
<dbReference type="OrthoDB" id="6481209at2"/>
<dbReference type="InterPro" id="IPR036730">
    <property type="entry name" value="P22_tailspike_N_sf"/>
</dbReference>
<keyword evidence="3" id="KW-1185">Reference proteome</keyword>
<evidence type="ECO:0000313" key="3">
    <source>
        <dbReference type="Proteomes" id="UP000294555"/>
    </source>
</evidence>
<gene>
    <name evidence="2" type="ORF">EZJ58_5466</name>
</gene>
<proteinExistence type="predicted"/>
<protein>
    <submittedName>
        <fullName evidence="2">Head binding protein</fullName>
    </submittedName>
</protein>
<accession>A0A4R1NHE1</accession>
<dbReference type="Pfam" id="PF09008">
    <property type="entry name" value="Head_binding"/>
    <property type="match status" value="1"/>
</dbReference>
<dbReference type="InterPro" id="IPR009093">
    <property type="entry name" value="P22_tailspike_N"/>
</dbReference>
<sequence length="597" mass="63251">MTSPNVVVSAPSQLFTLPNSFAAIAGGSIYIGQINTDPTVAANQIQVYVQNDDGSTTAVSQPISIGGGGYPEYNGVVAKFVTVEGQSMAVLDANGVQQFYYPDVLKYDPDQLRVTLASAAGATYVGYENQYIGGLATTLASQMNNSIHNLVEFGAVSGTDCTVAFKAAIASGCQILYIPRGTWGYSARLDFGGMRVMGAGPYANTGSRLLCLDAAGIIACGTGAHWSCCLIDGNGSGSTNGIGEYGFILGGSYSQFMHCEVMSVRNFKKYGFILDAAQNSSLLKIDTQNNAVNFLFVNGVRNILAMQCHGALDIDPTTGRIPTHRNMLWTNIAGDPNFNGTTLAAGNSRIQILQGIFEYGNYADCNIEIAHAGQNDASSNKFEHVEISNAVVDMVRVTDGKCFFDDCSFIGTDTQPSIHIGPTGISRVNKDGSFGAQGGGKFTPYLGVTTDAGGIFICPGGLPLRQDFNQRGSGAGWQSFQSATAVWDPVSHRTAVTHTAANTGTYLRVYSANTPAVITQGQLFRLKGFIEIASGAAPRIEWGATGNTFHQIAGASSVASGFEFYYRTVGDELPLIYVLANDANGEFFVSAFEVYLM</sequence>
<feature type="domain" description="Bacteriophage P22 tailspike N-terminal" evidence="1">
    <location>
        <begin position="3"/>
        <end position="111"/>
    </location>
</feature>